<name>A0A8J4C8H2_9CHLO</name>
<proteinExistence type="predicted"/>
<feature type="non-terminal residue" evidence="2">
    <location>
        <position position="1"/>
    </location>
</feature>
<evidence type="ECO:0000313" key="2">
    <source>
        <dbReference type="EMBL" id="GIL76021.1"/>
    </source>
</evidence>
<feature type="region of interest" description="Disordered" evidence="1">
    <location>
        <begin position="70"/>
        <end position="120"/>
    </location>
</feature>
<feature type="non-terminal residue" evidence="2">
    <location>
        <position position="120"/>
    </location>
</feature>
<evidence type="ECO:0000313" key="3">
    <source>
        <dbReference type="Proteomes" id="UP000747110"/>
    </source>
</evidence>
<protein>
    <submittedName>
        <fullName evidence="2">Uncharacterized protein</fullName>
    </submittedName>
</protein>
<reference evidence="2" key="1">
    <citation type="journal article" date="2021" name="Proc. Natl. Acad. Sci. U.S.A.">
        <title>Three genomes in the algal genus Volvox reveal the fate of a haploid sex-determining region after a transition to homothallism.</title>
        <authorList>
            <person name="Yamamoto K."/>
            <person name="Hamaji T."/>
            <person name="Kawai-Toyooka H."/>
            <person name="Matsuzaki R."/>
            <person name="Takahashi F."/>
            <person name="Nishimura Y."/>
            <person name="Kawachi M."/>
            <person name="Noguchi H."/>
            <person name="Minakuchi Y."/>
            <person name="Umen J.G."/>
            <person name="Toyoda A."/>
            <person name="Nozaki H."/>
        </authorList>
    </citation>
    <scope>NUCLEOTIDE SEQUENCE</scope>
    <source>
        <strain evidence="2">NIES-3786</strain>
    </source>
</reference>
<dbReference type="OrthoDB" id="545273at2759"/>
<gene>
    <name evidence="2" type="ORF">Vretifemale_5763</name>
</gene>
<keyword evidence="3" id="KW-1185">Reference proteome</keyword>
<dbReference type="AlphaFoldDB" id="A0A8J4C8H2"/>
<comment type="caution">
    <text evidence="2">The sequence shown here is derived from an EMBL/GenBank/DDBJ whole genome shotgun (WGS) entry which is preliminary data.</text>
</comment>
<dbReference type="Proteomes" id="UP000747110">
    <property type="component" value="Unassembled WGS sequence"/>
</dbReference>
<feature type="compositionally biased region" description="Polar residues" evidence="1">
    <location>
        <begin position="101"/>
        <end position="120"/>
    </location>
</feature>
<organism evidence="2 3">
    <name type="scientific">Volvox reticuliferus</name>
    <dbReference type="NCBI Taxonomy" id="1737510"/>
    <lineage>
        <taxon>Eukaryota</taxon>
        <taxon>Viridiplantae</taxon>
        <taxon>Chlorophyta</taxon>
        <taxon>core chlorophytes</taxon>
        <taxon>Chlorophyceae</taxon>
        <taxon>CS clade</taxon>
        <taxon>Chlamydomonadales</taxon>
        <taxon>Volvocaceae</taxon>
        <taxon>Volvox</taxon>
    </lineage>
</organism>
<feature type="compositionally biased region" description="Pro residues" evidence="1">
    <location>
        <begin position="77"/>
        <end position="99"/>
    </location>
</feature>
<dbReference type="EMBL" id="BNCP01000008">
    <property type="protein sequence ID" value="GIL76021.1"/>
    <property type="molecule type" value="Genomic_DNA"/>
</dbReference>
<sequence length="120" mass="12760">VPPPGIDAWRKVVFSWGWDFGGLPPSLASSGFVAVYRRYPLTKMSPGSYSLKFMKPENVSLAVIVRVQDANPDVAGTPPPSPPSPPLPPLPSPPNPPPARTNLQSAAEQSGSSTSLRMLQ</sequence>
<accession>A0A8J4C8H2</accession>
<evidence type="ECO:0000256" key="1">
    <source>
        <dbReference type="SAM" id="MobiDB-lite"/>
    </source>
</evidence>